<evidence type="ECO:0008006" key="4">
    <source>
        <dbReference type="Google" id="ProtNLM"/>
    </source>
</evidence>
<protein>
    <recommendedName>
        <fullName evidence="4">Competence protein ComG</fullName>
    </recommendedName>
</protein>
<keyword evidence="1" id="KW-0812">Transmembrane</keyword>
<keyword evidence="3" id="KW-1185">Reference proteome</keyword>
<reference evidence="2 3" key="1">
    <citation type="submission" date="2017-11" db="EMBL/GenBank/DDBJ databases">
        <title>Comparitive Functional Genomics of Dry Heat Resistant strains isolated from the Viking Spacecraft.</title>
        <authorList>
            <person name="Seuylemezian A."/>
            <person name="Cooper K."/>
            <person name="Vaishampayan P."/>
        </authorList>
    </citation>
    <scope>NUCLEOTIDE SEQUENCE [LARGE SCALE GENOMIC DNA]</scope>
    <source>
        <strain evidence="2 3">V1-29</strain>
    </source>
</reference>
<keyword evidence="1" id="KW-1133">Transmembrane helix</keyword>
<evidence type="ECO:0000313" key="2">
    <source>
        <dbReference type="EMBL" id="PLT29181.1"/>
    </source>
</evidence>
<proteinExistence type="predicted"/>
<keyword evidence="1" id="KW-0472">Membrane</keyword>
<feature type="transmembrane region" description="Helical" evidence="1">
    <location>
        <begin position="6"/>
        <end position="30"/>
    </location>
</feature>
<evidence type="ECO:0000313" key="3">
    <source>
        <dbReference type="Proteomes" id="UP000234748"/>
    </source>
</evidence>
<gene>
    <name evidence="2" type="ORF">CUU66_14645</name>
</gene>
<dbReference type="EMBL" id="PGUY01000045">
    <property type="protein sequence ID" value="PLT29181.1"/>
    <property type="molecule type" value="Genomic_DNA"/>
</dbReference>
<dbReference type="AlphaFoldDB" id="A0A2N5M493"/>
<evidence type="ECO:0000256" key="1">
    <source>
        <dbReference type="SAM" id="Phobius"/>
    </source>
</evidence>
<dbReference type="RefSeq" id="WP_101643435.1">
    <property type="nucleotide sequence ID" value="NZ_PGUY01000045.1"/>
</dbReference>
<name>A0A2N5M493_9BACI</name>
<comment type="caution">
    <text evidence="2">The sequence shown here is derived from an EMBL/GenBank/DDBJ whole genome shotgun (WGS) entry which is preliminary data.</text>
</comment>
<organism evidence="2 3">
    <name type="scientific">Peribacillus deserti</name>
    <dbReference type="NCBI Taxonomy" id="673318"/>
    <lineage>
        <taxon>Bacteria</taxon>
        <taxon>Bacillati</taxon>
        <taxon>Bacillota</taxon>
        <taxon>Bacilli</taxon>
        <taxon>Bacillales</taxon>
        <taxon>Bacillaceae</taxon>
        <taxon>Peribacillus</taxon>
    </lineage>
</organism>
<sequence>MKDNGYIYAELLAALLVLCFIISSCIPLYVQIKTDRKNAYLYMTARHVLDEQLLSVKSRGTVKEGAIVKDDVGFFISWKENPDFPLYYMGCIQYTNLKQKRVELCDLAKK</sequence>
<dbReference type="Proteomes" id="UP000234748">
    <property type="component" value="Unassembled WGS sequence"/>
</dbReference>
<accession>A0A2N5M493</accession>
<dbReference type="PROSITE" id="PS51257">
    <property type="entry name" value="PROKAR_LIPOPROTEIN"/>
    <property type="match status" value="1"/>
</dbReference>